<accession>A0AAW2VG12</accession>
<dbReference type="InterPro" id="IPR054722">
    <property type="entry name" value="PolX-like_BBD"/>
</dbReference>
<dbReference type="AlphaFoldDB" id="A0AAW2VG12"/>
<reference evidence="3" key="1">
    <citation type="submission" date="2020-06" db="EMBL/GenBank/DDBJ databases">
        <authorList>
            <person name="Li T."/>
            <person name="Hu X."/>
            <person name="Zhang T."/>
            <person name="Song X."/>
            <person name="Zhang H."/>
            <person name="Dai N."/>
            <person name="Sheng W."/>
            <person name="Hou X."/>
            <person name="Wei L."/>
        </authorList>
    </citation>
    <scope>NUCLEOTIDE SEQUENCE</scope>
    <source>
        <strain evidence="3">KEN1</strain>
        <tissue evidence="3">Leaf</tissue>
    </source>
</reference>
<reference evidence="3" key="2">
    <citation type="journal article" date="2024" name="Plant">
        <title>Genomic evolution and insights into agronomic trait innovations of Sesamum species.</title>
        <authorList>
            <person name="Miao H."/>
            <person name="Wang L."/>
            <person name="Qu L."/>
            <person name="Liu H."/>
            <person name="Sun Y."/>
            <person name="Le M."/>
            <person name="Wang Q."/>
            <person name="Wei S."/>
            <person name="Zheng Y."/>
            <person name="Lin W."/>
            <person name="Duan Y."/>
            <person name="Cao H."/>
            <person name="Xiong S."/>
            <person name="Wang X."/>
            <person name="Wei L."/>
            <person name="Li C."/>
            <person name="Ma Q."/>
            <person name="Ju M."/>
            <person name="Zhao R."/>
            <person name="Li G."/>
            <person name="Mu C."/>
            <person name="Tian Q."/>
            <person name="Mei H."/>
            <person name="Zhang T."/>
            <person name="Gao T."/>
            <person name="Zhang H."/>
        </authorList>
    </citation>
    <scope>NUCLEOTIDE SEQUENCE</scope>
    <source>
        <strain evidence="3">KEN1</strain>
    </source>
</reference>
<organism evidence="3">
    <name type="scientific">Sesamum latifolium</name>
    <dbReference type="NCBI Taxonomy" id="2727402"/>
    <lineage>
        <taxon>Eukaryota</taxon>
        <taxon>Viridiplantae</taxon>
        <taxon>Streptophyta</taxon>
        <taxon>Embryophyta</taxon>
        <taxon>Tracheophyta</taxon>
        <taxon>Spermatophyta</taxon>
        <taxon>Magnoliopsida</taxon>
        <taxon>eudicotyledons</taxon>
        <taxon>Gunneridae</taxon>
        <taxon>Pentapetalae</taxon>
        <taxon>asterids</taxon>
        <taxon>lamiids</taxon>
        <taxon>Lamiales</taxon>
        <taxon>Pedaliaceae</taxon>
        <taxon>Sesamum</taxon>
    </lineage>
</organism>
<evidence type="ECO:0000259" key="2">
    <source>
        <dbReference type="Pfam" id="PF22936"/>
    </source>
</evidence>
<gene>
    <name evidence="3" type="ORF">Slati_2994400</name>
</gene>
<dbReference type="EMBL" id="JACGWN010000010">
    <property type="protein sequence ID" value="KAL0428196.1"/>
    <property type="molecule type" value="Genomic_DNA"/>
</dbReference>
<feature type="region of interest" description="Disordered" evidence="1">
    <location>
        <begin position="1"/>
        <end position="24"/>
    </location>
</feature>
<evidence type="ECO:0000256" key="1">
    <source>
        <dbReference type="SAM" id="MobiDB-lite"/>
    </source>
</evidence>
<dbReference type="PANTHER" id="PTHR47592">
    <property type="entry name" value="PBF68 PROTEIN"/>
    <property type="match status" value="1"/>
</dbReference>
<sequence>MTQGISVLPKKRPTEKNLKPAPQANPQVHLTENEEVIAAVVVEENLVENKADWILDTGASKYFCSNKELFQEFHEASDVECVFMGNSGTAGVLGKRKIFLKFTSGRTLALNDVLHVSSLCRNLILAVS</sequence>
<proteinExistence type="predicted"/>
<protein>
    <recommendedName>
        <fullName evidence="2">Retrovirus-related Pol polyprotein from transposon TNT 1-94-like beta-barrel domain-containing protein</fullName>
    </recommendedName>
</protein>
<dbReference type="PANTHER" id="PTHR47592:SF30">
    <property type="entry name" value="CCHC-TYPE DOMAIN-CONTAINING PROTEIN"/>
    <property type="match status" value="1"/>
</dbReference>
<evidence type="ECO:0000313" key="3">
    <source>
        <dbReference type="EMBL" id="KAL0428196.1"/>
    </source>
</evidence>
<name>A0AAW2VG12_9LAMI</name>
<feature type="domain" description="Retrovirus-related Pol polyprotein from transposon TNT 1-94-like beta-barrel" evidence="2">
    <location>
        <begin position="53"/>
        <end position="124"/>
    </location>
</feature>
<comment type="caution">
    <text evidence="3">The sequence shown here is derived from an EMBL/GenBank/DDBJ whole genome shotgun (WGS) entry which is preliminary data.</text>
</comment>
<dbReference type="Pfam" id="PF22936">
    <property type="entry name" value="Pol_BBD"/>
    <property type="match status" value="1"/>
</dbReference>